<evidence type="ECO:0000259" key="1">
    <source>
        <dbReference type="Pfam" id="PF13628"/>
    </source>
</evidence>
<dbReference type="InterPro" id="IPR025419">
    <property type="entry name" value="DUF4142"/>
</dbReference>
<gene>
    <name evidence="2" type="ORF">Aco03nite_046490</name>
</gene>
<reference evidence="2 3" key="1">
    <citation type="submission" date="2021-01" db="EMBL/GenBank/DDBJ databases">
        <title>Whole genome shotgun sequence of Actinoplanes couchii NBRC 106145.</title>
        <authorList>
            <person name="Komaki H."/>
            <person name="Tamura T."/>
        </authorList>
    </citation>
    <scope>NUCLEOTIDE SEQUENCE [LARGE SCALE GENOMIC DNA]</scope>
    <source>
        <strain evidence="2 3">NBRC 106145</strain>
    </source>
</reference>
<dbReference type="Proteomes" id="UP000612282">
    <property type="component" value="Unassembled WGS sequence"/>
</dbReference>
<accession>A0ABQ3XCK7</accession>
<dbReference type="EMBL" id="BOMG01000056">
    <property type="protein sequence ID" value="GID56245.1"/>
    <property type="molecule type" value="Genomic_DNA"/>
</dbReference>
<organism evidence="2 3">
    <name type="scientific">Actinoplanes couchii</name>
    <dbReference type="NCBI Taxonomy" id="403638"/>
    <lineage>
        <taxon>Bacteria</taxon>
        <taxon>Bacillati</taxon>
        <taxon>Actinomycetota</taxon>
        <taxon>Actinomycetes</taxon>
        <taxon>Micromonosporales</taxon>
        <taxon>Micromonosporaceae</taxon>
        <taxon>Actinoplanes</taxon>
    </lineage>
</organism>
<evidence type="ECO:0000313" key="2">
    <source>
        <dbReference type="EMBL" id="GID56245.1"/>
    </source>
</evidence>
<dbReference type="PANTHER" id="PTHR38593">
    <property type="entry name" value="BLR2558 PROTEIN"/>
    <property type="match status" value="1"/>
</dbReference>
<feature type="domain" description="DUF4142" evidence="1">
    <location>
        <begin position="16"/>
        <end position="146"/>
    </location>
</feature>
<sequence length="161" mass="17614">MIPATPVSAARPASPEAEFLIAAHQGNLAQIKAGKLAARKAENPAVRKLGKRFASYHKKLDSQVRAVSEDLDVNLPDQPNSEQLQLAEQYRAASPTEFDSLFVNTQITNYERAAKLAGIVLKTTDDPAVARIVRAATPVIEQNREDLTTTRDQLGLEQPQE</sequence>
<dbReference type="InterPro" id="IPR012347">
    <property type="entry name" value="Ferritin-like"/>
</dbReference>
<keyword evidence="3" id="KW-1185">Reference proteome</keyword>
<name>A0ABQ3XCK7_9ACTN</name>
<comment type="caution">
    <text evidence="2">The sequence shown here is derived from an EMBL/GenBank/DDBJ whole genome shotgun (WGS) entry which is preliminary data.</text>
</comment>
<protein>
    <recommendedName>
        <fullName evidence="1">DUF4142 domain-containing protein</fullName>
    </recommendedName>
</protein>
<dbReference type="Pfam" id="PF13628">
    <property type="entry name" value="DUF4142"/>
    <property type="match status" value="1"/>
</dbReference>
<evidence type="ECO:0000313" key="3">
    <source>
        <dbReference type="Proteomes" id="UP000612282"/>
    </source>
</evidence>
<dbReference type="Gene3D" id="1.20.1260.10">
    <property type="match status" value="1"/>
</dbReference>
<dbReference type="PANTHER" id="PTHR38593:SF1">
    <property type="entry name" value="BLR2558 PROTEIN"/>
    <property type="match status" value="1"/>
</dbReference>
<proteinExistence type="predicted"/>